<gene>
    <name evidence="2" type="ORF">NSP04_11295</name>
</gene>
<protein>
    <submittedName>
        <fullName evidence="2">Uncharacterized protein</fullName>
    </submittedName>
</protein>
<evidence type="ECO:0000313" key="3">
    <source>
        <dbReference type="Proteomes" id="UP001165267"/>
    </source>
</evidence>
<name>A0ABT1XK46_9BURK</name>
<evidence type="ECO:0000256" key="1">
    <source>
        <dbReference type="SAM" id="MobiDB-lite"/>
    </source>
</evidence>
<keyword evidence="3" id="KW-1185">Reference proteome</keyword>
<reference evidence="2" key="1">
    <citation type="submission" date="2022-07" db="EMBL/GenBank/DDBJ databases">
        <authorList>
            <person name="Xamxidin M."/>
        </authorList>
    </citation>
    <scope>NUCLEOTIDE SEQUENCE</scope>
    <source>
        <strain evidence="2">YS8-69</strain>
    </source>
</reference>
<proteinExistence type="predicted"/>
<sequence>MEVSNATSVNQTDAVPTADETEAAEAAFEQQMMDSLFREILLADSPFKEMN</sequence>
<dbReference type="RefSeq" id="WP_257512457.1">
    <property type="nucleotide sequence ID" value="NZ_JANKHG010000018.1"/>
</dbReference>
<dbReference type="EMBL" id="JANKHG010000018">
    <property type="protein sequence ID" value="MCR2747234.1"/>
    <property type="molecule type" value="Genomic_DNA"/>
</dbReference>
<organism evidence="2 3">
    <name type="scientific">Limnobacter parvus</name>
    <dbReference type="NCBI Taxonomy" id="2939690"/>
    <lineage>
        <taxon>Bacteria</taxon>
        <taxon>Pseudomonadati</taxon>
        <taxon>Pseudomonadota</taxon>
        <taxon>Betaproteobacteria</taxon>
        <taxon>Burkholderiales</taxon>
        <taxon>Burkholderiaceae</taxon>
        <taxon>Limnobacter</taxon>
    </lineage>
</organism>
<dbReference type="Proteomes" id="UP001165267">
    <property type="component" value="Unassembled WGS sequence"/>
</dbReference>
<accession>A0ABT1XK46</accession>
<feature type="compositionally biased region" description="Polar residues" evidence="1">
    <location>
        <begin position="1"/>
        <end position="11"/>
    </location>
</feature>
<feature type="region of interest" description="Disordered" evidence="1">
    <location>
        <begin position="1"/>
        <end position="21"/>
    </location>
</feature>
<comment type="caution">
    <text evidence="2">The sequence shown here is derived from an EMBL/GenBank/DDBJ whole genome shotgun (WGS) entry which is preliminary data.</text>
</comment>
<evidence type="ECO:0000313" key="2">
    <source>
        <dbReference type="EMBL" id="MCR2747234.1"/>
    </source>
</evidence>